<reference evidence="1" key="1">
    <citation type="submission" date="2018-11" db="EMBL/GenBank/DDBJ databases">
        <authorList>
            <person name="Grassa J C."/>
        </authorList>
    </citation>
    <scope>NUCLEOTIDE SEQUENCE [LARGE SCALE GENOMIC DNA]</scope>
</reference>
<keyword evidence="2" id="KW-1185">Reference proteome</keyword>
<sequence length="167" mass="19284">MLAYGHPKFVDMPIRVGLKIKVAILVLALLPTSALVSSREGNLLKTPNHFTLEACFPVALSEMMFLTTWAVKEDPDVSTSESFRLVGRSELAFLQIFDPILKELEVGFHVYHPKTFHYLCRVHGDSGEYAFPNRLWSRTCYPDSFYFAWRPSNRTMPVNPYVRWVRQ</sequence>
<reference evidence="1" key="2">
    <citation type="submission" date="2021-03" db="UniProtKB">
        <authorList>
            <consortium name="EnsemblPlants"/>
        </authorList>
    </citation>
    <scope>IDENTIFICATION</scope>
</reference>
<dbReference type="EMBL" id="UZAU01000433">
    <property type="status" value="NOT_ANNOTATED_CDS"/>
    <property type="molecule type" value="Genomic_DNA"/>
</dbReference>
<dbReference type="EnsemblPlants" id="evm.model.05.593">
    <property type="protein sequence ID" value="cds.evm.model.05.593"/>
    <property type="gene ID" value="evm.TU.05.593"/>
</dbReference>
<evidence type="ECO:0000313" key="2">
    <source>
        <dbReference type="Proteomes" id="UP000596661"/>
    </source>
</evidence>
<evidence type="ECO:0000313" key="1">
    <source>
        <dbReference type="EnsemblPlants" id="cds.evm.model.05.593"/>
    </source>
</evidence>
<protein>
    <submittedName>
        <fullName evidence="1">Uncharacterized protein</fullName>
    </submittedName>
</protein>
<dbReference type="Gramene" id="evm.model.05.593">
    <property type="protein sequence ID" value="cds.evm.model.05.593"/>
    <property type="gene ID" value="evm.TU.05.593"/>
</dbReference>
<name>A0A803PR22_CANSA</name>
<dbReference type="Proteomes" id="UP000596661">
    <property type="component" value="Chromosome 5"/>
</dbReference>
<accession>A0A803PR22</accession>
<dbReference type="AlphaFoldDB" id="A0A803PR22"/>
<proteinExistence type="predicted"/>
<organism evidence="1 2">
    <name type="scientific">Cannabis sativa</name>
    <name type="common">Hemp</name>
    <name type="synonym">Marijuana</name>
    <dbReference type="NCBI Taxonomy" id="3483"/>
    <lineage>
        <taxon>Eukaryota</taxon>
        <taxon>Viridiplantae</taxon>
        <taxon>Streptophyta</taxon>
        <taxon>Embryophyta</taxon>
        <taxon>Tracheophyta</taxon>
        <taxon>Spermatophyta</taxon>
        <taxon>Magnoliopsida</taxon>
        <taxon>eudicotyledons</taxon>
        <taxon>Gunneridae</taxon>
        <taxon>Pentapetalae</taxon>
        <taxon>rosids</taxon>
        <taxon>fabids</taxon>
        <taxon>Rosales</taxon>
        <taxon>Cannabaceae</taxon>
        <taxon>Cannabis</taxon>
    </lineage>
</organism>